<keyword evidence="4 7" id="KW-0812">Transmembrane</keyword>
<dbReference type="PANTHER" id="PTHR13146">
    <property type="match status" value="1"/>
</dbReference>
<evidence type="ECO:0000256" key="8">
    <source>
        <dbReference type="SAM" id="SignalP"/>
    </source>
</evidence>
<feature type="transmembrane region" description="Helical" evidence="7">
    <location>
        <begin position="154"/>
        <end position="176"/>
    </location>
</feature>
<keyword evidence="3" id="KW-0813">Transport</keyword>
<comment type="similarity">
    <text evidence="2">Belongs to the SLC35F solute transporter family.</text>
</comment>
<dbReference type="Pfam" id="PF06027">
    <property type="entry name" value="SLC35F"/>
    <property type="match status" value="1"/>
</dbReference>
<feature type="transmembrane region" description="Helical" evidence="7">
    <location>
        <begin position="99"/>
        <end position="118"/>
    </location>
</feature>
<evidence type="ECO:0000256" key="3">
    <source>
        <dbReference type="ARBA" id="ARBA00022448"/>
    </source>
</evidence>
<dbReference type="PANTHER" id="PTHR13146:SF0">
    <property type="entry name" value="SOLUTE CARRIER FAMILY 35 MEMBER F6"/>
    <property type="match status" value="1"/>
</dbReference>
<sequence>MANWTVFQICLAVLMVVTGSINTLAAKWADRLEAEGKTFNHPFLQALCMFIGESLCLVAFVIVYLFRKYRYRRARVDGDLGRIDELDDAAEPTIPRFNVLIFLPPACCDILATSIMYVGLNMTHASSFQMLRGAVIIFTGLLSVAFLRTIMRGFQWLGMGLVMSGLIVVGIADIALGTDSSKDDINSVITGDLLIIMAQIIVAIQMVYEQKYVMKYDVPALLAVGLEGIYGMAILTVLMYPMYYIHLPRTFSENPFGRMEDVWLAFKQMGEDPLIIVALSGTITSIAFFNFAGISVTKELSATTRMVLDSVRTLVIWAVCLGLGWQTFVWLQIVGFGLLILGMFIYNDLVIGPWFRRSVLPAMSERGMDIGCCLSCCGVDDNLDDQRTLIHSEERDAHN</sequence>
<dbReference type="InterPro" id="IPR009262">
    <property type="entry name" value="SLC35_F1/F2/F6"/>
</dbReference>
<feature type="transmembrane region" description="Helical" evidence="7">
    <location>
        <begin position="130"/>
        <end position="147"/>
    </location>
</feature>
<protein>
    <submittedName>
        <fullName evidence="10">Solute carrier family 35 member F6</fullName>
    </submittedName>
</protein>
<feature type="chain" id="PRO_5037263796" evidence="8">
    <location>
        <begin position="20"/>
        <end position="399"/>
    </location>
</feature>
<dbReference type="GO" id="GO:0016020">
    <property type="term" value="C:membrane"/>
    <property type="evidence" value="ECO:0007669"/>
    <property type="project" value="UniProtKB-SubCell"/>
</dbReference>
<dbReference type="GO" id="GO:0022857">
    <property type="term" value="F:transmembrane transporter activity"/>
    <property type="evidence" value="ECO:0007669"/>
    <property type="project" value="InterPro"/>
</dbReference>
<evidence type="ECO:0000256" key="6">
    <source>
        <dbReference type="ARBA" id="ARBA00023136"/>
    </source>
</evidence>
<feature type="transmembrane region" description="Helical" evidence="7">
    <location>
        <begin position="274"/>
        <end position="294"/>
    </location>
</feature>
<feature type="transmembrane region" description="Helical" evidence="7">
    <location>
        <begin position="331"/>
        <end position="355"/>
    </location>
</feature>
<evidence type="ECO:0000256" key="5">
    <source>
        <dbReference type="ARBA" id="ARBA00022989"/>
    </source>
</evidence>
<evidence type="ECO:0000313" key="10">
    <source>
        <dbReference type="WBParaSite" id="PSAMB.scaffold478size49902.g6311.t1"/>
    </source>
</evidence>
<proteinExistence type="inferred from homology"/>
<evidence type="ECO:0000256" key="2">
    <source>
        <dbReference type="ARBA" id="ARBA00007863"/>
    </source>
</evidence>
<keyword evidence="8" id="KW-0732">Signal</keyword>
<dbReference type="AlphaFoldDB" id="A0A914WPA3"/>
<dbReference type="WBParaSite" id="PSAMB.scaffold478size49902.g6311.t1">
    <property type="protein sequence ID" value="PSAMB.scaffold478size49902.g6311.t1"/>
    <property type="gene ID" value="PSAMB.scaffold478size49902.g6311"/>
</dbReference>
<feature type="signal peptide" evidence="8">
    <location>
        <begin position="1"/>
        <end position="19"/>
    </location>
</feature>
<keyword evidence="6 7" id="KW-0472">Membrane</keyword>
<evidence type="ECO:0000256" key="7">
    <source>
        <dbReference type="SAM" id="Phobius"/>
    </source>
</evidence>
<name>A0A914WPA3_9BILA</name>
<dbReference type="SUPFAM" id="SSF103481">
    <property type="entry name" value="Multidrug resistance efflux transporter EmrE"/>
    <property type="match status" value="1"/>
</dbReference>
<keyword evidence="5 7" id="KW-1133">Transmembrane helix</keyword>
<dbReference type="Proteomes" id="UP000887566">
    <property type="component" value="Unplaced"/>
</dbReference>
<dbReference type="InterPro" id="IPR037185">
    <property type="entry name" value="EmrE-like"/>
</dbReference>
<comment type="subcellular location">
    <subcellularLocation>
        <location evidence="1">Membrane</location>
        <topology evidence="1">Multi-pass membrane protein</topology>
    </subcellularLocation>
</comment>
<feature type="transmembrane region" description="Helical" evidence="7">
    <location>
        <begin position="220"/>
        <end position="243"/>
    </location>
</feature>
<feature type="transmembrane region" description="Helical" evidence="7">
    <location>
        <begin position="188"/>
        <end position="208"/>
    </location>
</feature>
<dbReference type="PIRSF" id="PIRSF036436">
    <property type="entry name" value="UCP036436"/>
    <property type="match status" value="1"/>
</dbReference>
<evidence type="ECO:0000313" key="9">
    <source>
        <dbReference type="Proteomes" id="UP000887566"/>
    </source>
</evidence>
<evidence type="ECO:0000256" key="1">
    <source>
        <dbReference type="ARBA" id="ARBA00004141"/>
    </source>
</evidence>
<feature type="transmembrane region" description="Helical" evidence="7">
    <location>
        <begin position="43"/>
        <end position="66"/>
    </location>
</feature>
<dbReference type="InterPro" id="IPR012404">
    <property type="entry name" value="UCP036436"/>
</dbReference>
<accession>A0A914WPA3</accession>
<feature type="transmembrane region" description="Helical" evidence="7">
    <location>
        <begin position="306"/>
        <end position="325"/>
    </location>
</feature>
<keyword evidence="9" id="KW-1185">Reference proteome</keyword>
<organism evidence="9 10">
    <name type="scientific">Plectus sambesii</name>
    <dbReference type="NCBI Taxonomy" id="2011161"/>
    <lineage>
        <taxon>Eukaryota</taxon>
        <taxon>Metazoa</taxon>
        <taxon>Ecdysozoa</taxon>
        <taxon>Nematoda</taxon>
        <taxon>Chromadorea</taxon>
        <taxon>Plectida</taxon>
        <taxon>Plectina</taxon>
        <taxon>Plectoidea</taxon>
        <taxon>Plectidae</taxon>
        <taxon>Plectus</taxon>
    </lineage>
</organism>
<evidence type="ECO:0000256" key="4">
    <source>
        <dbReference type="ARBA" id="ARBA00022692"/>
    </source>
</evidence>
<reference evidence="10" key="1">
    <citation type="submission" date="2022-11" db="UniProtKB">
        <authorList>
            <consortium name="WormBaseParasite"/>
        </authorList>
    </citation>
    <scope>IDENTIFICATION</scope>
</reference>